<evidence type="ECO:0000256" key="1">
    <source>
        <dbReference type="ARBA" id="ARBA00004370"/>
    </source>
</evidence>
<keyword evidence="8" id="KW-0808">Transferase</keyword>
<evidence type="ECO:0000256" key="15">
    <source>
        <dbReference type="ARBA" id="ARBA00023268"/>
    </source>
</evidence>
<dbReference type="FunFam" id="1.10.3810.10:FF:000003">
    <property type="entry name" value="Penicillin-binding protein 1a"/>
    <property type="match status" value="1"/>
</dbReference>
<comment type="catalytic activity">
    <reaction evidence="18">
        <text>[GlcNAc-(1-&gt;4)-Mur2Ac(oyl-L-Ala-gamma-D-Glu-L-Lys-D-Ala-D-Ala)](n)-di-trans,octa-cis-undecaprenyl diphosphate + beta-D-GlcNAc-(1-&gt;4)-Mur2Ac(oyl-L-Ala-gamma-D-Glu-L-Lys-D-Ala-D-Ala)-di-trans,octa-cis-undecaprenyl diphosphate = [GlcNAc-(1-&gt;4)-Mur2Ac(oyl-L-Ala-gamma-D-Glu-L-Lys-D-Ala-D-Ala)](n+1)-di-trans,octa-cis-undecaprenyl diphosphate + di-trans,octa-cis-undecaprenyl diphosphate + H(+)</text>
        <dbReference type="Rhea" id="RHEA:23708"/>
        <dbReference type="Rhea" id="RHEA-COMP:9602"/>
        <dbReference type="Rhea" id="RHEA-COMP:9603"/>
        <dbReference type="ChEBI" id="CHEBI:15378"/>
        <dbReference type="ChEBI" id="CHEBI:58405"/>
        <dbReference type="ChEBI" id="CHEBI:60033"/>
        <dbReference type="ChEBI" id="CHEBI:78435"/>
        <dbReference type="EC" id="2.4.99.28"/>
    </reaction>
</comment>
<comment type="pathway">
    <text evidence="2">Cell wall biogenesis; peptidoglycan biosynthesis.</text>
</comment>
<keyword evidence="14 21" id="KW-0472">Membrane</keyword>
<feature type="compositionally biased region" description="Basic and acidic residues" evidence="20">
    <location>
        <begin position="866"/>
        <end position="881"/>
    </location>
</feature>
<keyword evidence="9 21" id="KW-0812">Transmembrane</keyword>
<dbReference type="InterPro" id="IPR001460">
    <property type="entry name" value="PCN-bd_Tpept"/>
</dbReference>
<evidence type="ECO:0000256" key="16">
    <source>
        <dbReference type="ARBA" id="ARBA00023316"/>
    </source>
</evidence>
<comment type="similarity">
    <text evidence="3">In the C-terminal section; belongs to the transpeptidase family.</text>
</comment>
<evidence type="ECO:0000256" key="2">
    <source>
        <dbReference type="ARBA" id="ARBA00004752"/>
    </source>
</evidence>
<comment type="caution">
    <text evidence="24">The sequence shown here is derived from an EMBL/GenBank/DDBJ whole genome shotgun (WGS) entry which is preliminary data.</text>
</comment>
<dbReference type="Gene3D" id="1.10.3810.10">
    <property type="entry name" value="Biosynthetic peptidoglycan transglycosylase-like"/>
    <property type="match status" value="1"/>
</dbReference>
<dbReference type="Gene3D" id="3.40.710.10">
    <property type="entry name" value="DD-peptidase/beta-lactamase superfamily"/>
    <property type="match status" value="1"/>
</dbReference>
<comment type="pathway">
    <text evidence="19">Glycan biosynthesis.</text>
</comment>
<feature type="transmembrane region" description="Helical" evidence="21">
    <location>
        <begin position="58"/>
        <end position="81"/>
    </location>
</feature>
<dbReference type="GO" id="GO:0030288">
    <property type="term" value="C:outer membrane-bounded periplasmic space"/>
    <property type="evidence" value="ECO:0007669"/>
    <property type="project" value="TreeGrafter"/>
</dbReference>
<keyword evidence="10" id="KW-0378">Hydrolase</keyword>
<dbReference type="GO" id="GO:0008658">
    <property type="term" value="F:penicillin binding"/>
    <property type="evidence" value="ECO:0007669"/>
    <property type="project" value="InterPro"/>
</dbReference>
<gene>
    <name evidence="24" type="ORF">TSACC_22366</name>
</gene>
<evidence type="ECO:0000256" key="12">
    <source>
        <dbReference type="ARBA" id="ARBA00022984"/>
    </source>
</evidence>
<evidence type="ECO:0000256" key="14">
    <source>
        <dbReference type="ARBA" id="ARBA00023136"/>
    </source>
</evidence>
<keyword evidence="7" id="KW-0328">Glycosyltransferase</keyword>
<keyword evidence="11" id="KW-0133">Cell shape</keyword>
<dbReference type="SUPFAM" id="SSF56601">
    <property type="entry name" value="beta-lactamase/transpeptidase-like"/>
    <property type="match status" value="1"/>
</dbReference>
<keyword evidence="15" id="KW-0511">Multifunctional enzyme</keyword>
<sequence>MQLICSIKKVGRADVFFGIFAFAKTPRSWEIGGISNGLYNWEKPSRSRRKKKPLLTRWWFYAPFVLIAVGAFGAWVAWLIFSAQFRQSAAQFDLSQMDKMEAASVIFDRDGVEIGKIFIQNRHPVPLSKISPWMPKAVIAAEDNKFYEHGGVDYMGILRAALANYRRGKISQGASTVTQQLARNSFELRERTYKRKFVEMFLAQRIEENFNKDQIMEMYLNRVYFGSGFYGVEAAAKGYFGKSALELDPGQAAVLAGLLKSPQALSPWNNKEGALQNRNFVLRRMKEQGFLTGKELDEQISIPLYVMKRTNPFKVSYAVDYIRQQAVAALGYERAMNGGFRIDTTLDLKMQKAAEQSMRDVLTKVERLPGYSHPTFESYRATSKQIEDQINNGNMSVKMPEPKYLQCAVMALDNSTGGILTMVGGRDFKHSEYNRATMARRPIGTAFVPFVYAAAYEKGIFPGQIVEDSCIDNRYVMVGGDTGILGEWGVEAANNEYDGPMTTREALARGKNAAAVRLGFMAGLDQVKKVTQASGIASPLRNYANSFLGSSEATLQEVTLGYTVFPNGGWRPKEPFIIQRITDSDGRIVFSSEKQKVKAISPEAAFQTHAGLVDALQKGTGSIAYNEYGLGRFPAAGKTGTAYNFTDTYFFGYDSSVTCGVWVGFDRPTKIFRGAFGRDLALPIWSKVMNAAAEELPATDFHRPDTLKAVEICSVSGLLATPQCQQTMRNTAAGGGNKMSYTYTEWATAAQVPTVACDIHGGGLRNYAKEYNQEEWPRATLAVDLATIRPIAMAEPTLLGLSDVYNSVRPDAQRFDENIPVAKAIPVTREDKGEAPAQAPQEGQPLSAPAVEPVSDAQPTPVGPEPEVRRAEAVKPLDTHFDAPAISAPTPEPINF</sequence>
<keyword evidence="6" id="KW-0645">Protease</keyword>
<evidence type="ECO:0000256" key="21">
    <source>
        <dbReference type="SAM" id="Phobius"/>
    </source>
</evidence>
<evidence type="ECO:0000259" key="22">
    <source>
        <dbReference type="Pfam" id="PF00905"/>
    </source>
</evidence>
<evidence type="ECO:0000256" key="3">
    <source>
        <dbReference type="ARBA" id="ARBA00007090"/>
    </source>
</evidence>
<dbReference type="SUPFAM" id="SSF53955">
    <property type="entry name" value="Lysozyme-like"/>
    <property type="match status" value="1"/>
</dbReference>
<dbReference type="STRING" id="690879.TSACC_22366"/>
<reference evidence="25" key="1">
    <citation type="journal article" date="2017" name="Genome Announc.">
        <title>Draft Genome Sequence of Terrimicrobium sacchariphilum NM-5T, a Facultative Anaerobic Soil Bacterium of the Class Spartobacteria.</title>
        <authorList>
            <person name="Qiu Y.L."/>
            <person name="Tourlousse D.M."/>
            <person name="Matsuura N."/>
            <person name="Ohashi A."/>
            <person name="Sekiguchi Y."/>
        </authorList>
    </citation>
    <scope>NUCLEOTIDE SEQUENCE [LARGE SCALE GENOMIC DNA]</scope>
    <source>
        <strain evidence="25">NM-5</strain>
    </source>
</reference>
<dbReference type="PANTHER" id="PTHR32282">
    <property type="entry name" value="BINDING PROTEIN TRANSPEPTIDASE, PUTATIVE-RELATED"/>
    <property type="match status" value="1"/>
</dbReference>
<organism evidence="24 25">
    <name type="scientific">Terrimicrobium sacchariphilum</name>
    <dbReference type="NCBI Taxonomy" id="690879"/>
    <lineage>
        <taxon>Bacteria</taxon>
        <taxon>Pseudomonadati</taxon>
        <taxon>Verrucomicrobiota</taxon>
        <taxon>Terrimicrobiia</taxon>
        <taxon>Terrimicrobiales</taxon>
        <taxon>Terrimicrobiaceae</taxon>
        <taxon>Terrimicrobium</taxon>
    </lineage>
</organism>
<dbReference type="GO" id="GO:0004180">
    <property type="term" value="F:carboxypeptidase activity"/>
    <property type="evidence" value="ECO:0007669"/>
    <property type="project" value="UniProtKB-KW"/>
</dbReference>
<keyword evidence="25" id="KW-1185">Reference proteome</keyword>
<dbReference type="InParanoid" id="A0A146G8B4"/>
<comment type="subcellular location">
    <subcellularLocation>
        <location evidence="1">Membrane</location>
    </subcellularLocation>
</comment>
<dbReference type="GO" id="GO:0006508">
    <property type="term" value="P:proteolysis"/>
    <property type="evidence" value="ECO:0007669"/>
    <property type="project" value="UniProtKB-KW"/>
</dbReference>
<evidence type="ECO:0000259" key="23">
    <source>
        <dbReference type="Pfam" id="PF00912"/>
    </source>
</evidence>
<dbReference type="GO" id="GO:0008360">
    <property type="term" value="P:regulation of cell shape"/>
    <property type="evidence" value="ECO:0007669"/>
    <property type="project" value="UniProtKB-KW"/>
</dbReference>
<dbReference type="InterPro" id="IPR036950">
    <property type="entry name" value="PBP_transglycosylase"/>
</dbReference>
<feature type="region of interest" description="Disordered" evidence="20">
    <location>
        <begin position="830"/>
        <end position="896"/>
    </location>
</feature>
<evidence type="ECO:0000256" key="17">
    <source>
        <dbReference type="ARBA" id="ARBA00044770"/>
    </source>
</evidence>
<accession>A0A146G8B4</accession>
<dbReference type="PANTHER" id="PTHR32282:SF33">
    <property type="entry name" value="PEPTIDOGLYCAN GLYCOSYLTRANSFERASE"/>
    <property type="match status" value="1"/>
</dbReference>
<dbReference type="GO" id="GO:0008955">
    <property type="term" value="F:peptidoglycan glycosyltransferase activity"/>
    <property type="evidence" value="ECO:0007669"/>
    <property type="project" value="UniProtKB-EC"/>
</dbReference>
<dbReference type="GO" id="GO:0009252">
    <property type="term" value="P:peptidoglycan biosynthetic process"/>
    <property type="evidence" value="ECO:0007669"/>
    <property type="project" value="UniProtKB-KW"/>
</dbReference>
<dbReference type="Pfam" id="PF00905">
    <property type="entry name" value="Transpeptidase"/>
    <property type="match status" value="1"/>
</dbReference>
<dbReference type="GO" id="GO:0016020">
    <property type="term" value="C:membrane"/>
    <property type="evidence" value="ECO:0007669"/>
    <property type="project" value="UniProtKB-SubCell"/>
</dbReference>
<dbReference type="EMBL" id="BDCO01000002">
    <property type="protein sequence ID" value="GAT33945.1"/>
    <property type="molecule type" value="Genomic_DNA"/>
</dbReference>
<evidence type="ECO:0000313" key="25">
    <source>
        <dbReference type="Proteomes" id="UP000076023"/>
    </source>
</evidence>
<dbReference type="FunCoup" id="A0A146G8B4">
    <property type="interactions" value="305"/>
</dbReference>
<protein>
    <recommendedName>
        <fullName evidence="17">peptidoglycan glycosyltransferase</fullName>
        <ecNumber evidence="17">2.4.99.28</ecNumber>
    </recommendedName>
</protein>
<comment type="similarity">
    <text evidence="4">In the N-terminal section; belongs to the glycosyltransferase 51 family.</text>
</comment>
<evidence type="ECO:0000256" key="7">
    <source>
        <dbReference type="ARBA" id="ARBA00022676"/>
    </source>
</evidence>
<evidence type="ECO:0000256" key="11">
    <source>
        <dbReference type="ARBA" id="ARBA00022960"/>
    </source>
</evidence>
<dbReference type="GO" id="GO:0071555">
    <property type="term" value="P:cell wall organization"/>
    <property type="evidence" value="ECO:0007669"/>
    <property type="project" value="UniProtKB-KW"/>
</dbReference>
<evidence type="ECO:0000256" key="6">
    <source>
        <dbReference type="ARBA" id="ARBA00022670"/>
    </source>
</evidence>
<keyword evidence="16" id="KW-0961">Cell wall biogenesis/degradation</keyword>
<evidence type="ECO:0000313" key="24">
    <source>
        <dbReference type="EMBL" id="GAT33945.1"/>
    </source>
</evidence>
<dbReference type="InterPro" id="IPR023346">
    <property type="entry name" value="Lysozyme-like_dom_sf"/>
</dbReference>
<feature type="domain" description="Glycosyl transferase family 51" evidence="23">
    <location>
        <begin position="114"/>
        <end position="286"/>
    </location>
</feature>
<evidence type="ECO:0000256" key="20">
    <source>
        <dbReference type="SAM" id="MobiDB-lite"/>
    </source>
</evidence>
<evidence type="ECO:0000256" key="19">
    <source>
        <dbReference type="ARBA" id="ARBA00060592"/>
    </source>
</evidence>
<evidence type="ECO:0000256" key="13">
    <source>
        <dbReference type="ARBA" id="ARBA00022989"/>
    </source>
</evidence>
<dbReference type="EC" id="2.4.99.28" evidence="17"/>
<evidence type="ECO:0000256" key="18">
    <source>
        <dbReference type="ARBA" id="ARBA00049902"/>
    </source>
</evidence>
<keyword evidence="13 21" id="KW-1133">Transmembrane helix</keyword>
<proteinExistence type="inferred from homology"/>
<keyword evidence="5" id="KW-0121">Carboxypeptidase</keyword>
<dbReference type="InterPro" id="IPR012338">
    <property type="entry name" value="Beta-lactam/transpept-like"/>
</dbReference>
<feature type="domain" description="Penicillin-binding protein transpeptidase" evidence="22">
    <location>
        <begin position="408"/>
        <end position="648"/>
    </location>
</feature>
<name>A0A146G8B4_TERSA</name>
<evidence type="ECO:0000256" key="10">
    <source>
        <dbReference type="ARBA" id="ARBA00022801"/>
    </source>
</evidence>
<evidence type="ECO:0000256" key="4">
    <source>
        <dbReference type="ARBA" id="ARBA00007739"/>
    </source>
</evidence>
<dbReference type="AlphaFoldDB" id="A0A146G8B4"/>
<dbReference type="Pfam" id="PF00912">
    <property type="entry name" value="Transgly"/>
    <property type="match status" value="1"/>
</dbReference>
<dbReference type="InterPro" id="IPR001264">
    <property type="entry name" value="Glyco_trans_51"/>
</dbReference>
<evidence type="ECO:0000256" key="8">
    <source>
        <dbReference type="ARBA" id="ARBA00022679"/>
    </source>
</evidence>
<evidence type="ECO:0000256" key="9">
    <source>
        <dbReference type="ARBA" id="ARBA00022692"/>
    </source>
</evidence>
<evidence type="ECO:0000256" key="5">
    <source>
        <dbReference type="ARBA" id="ARBA00022645"/>
    </source>
</evidence>
<keyword evidence="12" id="KW-0573">Peptidoglycan synthesis</keyword>
<dbReference type="Proteomes" id="UP000076023">
    <property type="component" value="Unassembled WGS sequence"/>
</dbReference>
<dbReference type="InterPro" id="IPR050396">
    <property type="entry name" value="Glycosyltr_51/Transpeptidase"/>
</dbReference>